<feature type="non-terminal residue" evidence="1">
    <location>
        <position position="43"/>
    </location>
</feature>
<comment type="caution">
    <text evidence="1">The sequence shown here is derived from an EMBL/GenBank/DDBJ whole genome shotgun (WGS) entry which is preliminary data.</text>
</comment>
<evidence type="ECO:0000313" key="2">
    <source>
        <dbReference type="Proteomes" id="UP000708208"/>
    </source>
</evidence>
<dbReference type="EMBL" id="CAJVCH010208440">
    <property type="protein sequence ID" value="CAG7731236.1"/>
    <property type="molecule type" value="Genomic_DNA"/>
</dbReference>
<feature type="non-terminal residue" evidence="1">
    <location>
        <position position="1"/>
    </location>
</feature>
<name>A0A8J2K9W7_9HEXA</name>
<proteinExistence type="predicted"/>
<evidence type="ECO:0000313" key="1">
    <source>
        <dbReference type="EMBL" id="CAG7731236.1"/>
    </source>
</evidence>
<accession>A0A8J2K9W7</accession>
<sequence>MPAKSTNARLAKIRLMGEIMDFLVNTMMLNMFRVDPIMLPVKL</sequence>
<gene>
    <name evidence="1" type="ORF">AFUS01_LOCUS19842</name>
</gene>
<dbReference type="AlphaFoldDB" id="A0A8J2K9W7"/>
<organism evidence="1 2">
    <name type="scientific">Allacma fusca</name>
    <dbReference type="NCBI Taxonomy" id="39272"/>
    <lineage>
        <taxon>Eukaryota</taxon>
        <taxon>Metazoa</taxon>
        <taxon>Ecdysozoa</taxon>
        <taxon>Arthropoda</taxon>
        <taxon>Hexapoda</taxon>
        <taxon>Collembola</taxon>
        <taxon>Symphypleona</taxon>
        <taxon>Sminthuridae</taxon>
        <taxon>Allacma</taxon>
    </lineage>
</organism>
<keyword evidence="2" id="KW-1185">Reference proteome</keyword>
<reference evidence="1" key="1">
    <citation type="submission" date="2021-06" db="EMBL/GenBank/DDBJ databases">
        <authorList>
            <person name="Hodson N. C."/>
            <person name="Mongue J. A."/>
            <person name="Jaron S. K."/>
        </authorList>
    </citation>
    <scope>NUCLEOTIDE SEQUENCE</scope>
</reference>
<protein>
    <submittedName>
        <fullName evidence="1">Uncharacterized protein</fullName>
    </submittedName>
</protein>
<dbReference type="Proteomes" id="UP000708208">
    <property type="component" value="Unassembled WGS sequence"/>
</dbReference>